<evidence type="ECO:0000256" key="1">
    <source>
        <dbReference type="ARBA" id="ARBA00022729"/>
    </source>
</evidence>
<reference evidence="3" key="1">
    <citation type="submission" date="2023-02" db="EMBL/GenBank/DDBJ databases">
        <title>Description of Roseinatronobacter alkalisoli sp. nov., an alkaliphilic bacerium isolated from soda soil.</title>
        <authorList>
            <person name="Wei W."/>
        </authorList>
    </citation>
    <scope>NUCLEOTIDE SEQUENCE</scope>
    <source>
        <strain evidence="3">HJB301</strain>
    </source>
</reference>
<dbReference type="PANTHER" id="PTHR30006">
    <property type="entry name" value="THIAMINE-BINDING PERIPLASMIC PROTEIN-RELATED"/>
    <property type="match status" value="1"/>
</dbReference>
<proteinExistence type="predicted"/>
<dbReference type="Pfam" id="PF13531">
    <property type="entry name" value="SBP_bac_11"/>
    <property type="match status" value="1"/>
</dbReference>
<feature type="signal peptide" evidence="2">
    <location>
        <begin position="1"/>
        <end position="28"/>
    </location>
</feature>
<keyword evidence="4" id="KW-1185">Reference proteome</keyword>
<organism evidence="3 4">
    <name type="scientific">Roseinatronobacter alkalisoli</name>
    <dbReference type="NCBI Taxonomy" id="3028235"/>
    <lineage>
        <taxon>Bacteria</taxon>
        <taxon>Pseudomonadati</taxon>
        <taxon>Pseudomonadota</taxon>
        <taxon>Alphaproteobacteria</taxon>
        <taxon>Rhodobacterales</taxon>
        <taxon>Paracoccaceae</taxon>
        <taxon>Roseinatronobacter</taxon>
    </lineage>
</organism>
<evidence type="ECO:0000313" key="4">
    <source>
        <dbReference type="Proteomes" id="UP001431784"/>
    </source>
</evidence>
<keyword evidence="1 2" id="KW-0732">Signal</keyword>
<feature type="chain" id="PRO_5045525948" evidence="2">
    <location>
        <begin position="29"/>
        <end position="382"/>
    </location>
</feature>
<protein>
    <submittedName>
        <fullName evidence="3">ABC transporter substrate-binding protein</fullName>
    </submittedName>
</protein>
<gene>
    <name evidence="3" type="ORF">PUT78_21745</name>
</gene>
<dbReference type="EMBL" id="JAQZSM010000048">
    <property type="protein sequence ID" value="MDD7973688.1"/>
    <property type="molecule type" value="Genomic_DNA"/>
</dbReference>
<sequence length="382" mass="41833">MKFRKTLHTTTAISVALSAFVLPMMATAQTALGIADEDYSYEALVELAQQEGPITVVDATGQIVAMAEAFTAKYGIDAVGVRMNAQEQEQILLREAAASNVQTDVFNMSNLPAVTTQLIPQGVVVSWMPPDLADVVPAQFQDPALTSNNPWLWVYNPDAFADGCPIDNVWAMTESEWRSRIAIPDPLLRNETLFWFNQIEMHSDNLMADAYEAHFGEPLETEEASATAEWVKRLAQNNPNITQGDSQVGPIIGASSENDAYVGFLSSAIFRHAERDGYRLAICDGLQPYAGQLAPRVAAIAAGTSHPNAAKLFSRFMMTEEGMAPQLEDGKISSNTTAAMPDMERSGVINLVDQLHIADATTAAQDFERLQDWQDFWIINAQ</sequence>
<dbReference type="Proteomes" id="UP001431784">
    <property type="component" value="Unassembled WGS sequence"/>
</dbReference>
<dbReference type="SUPFAM" id="SSF53850">
    <property type="entry name" value="Periplasmic binding protein-like II"/>
    <property type="match status" value="1"/>
</dbReference>
<name>A0ABT5TF02_9RHOB</name>
<dbReference type="Gene3D" id="3.40.190.10">
    <property type="entry name" value="Periplasmic binding protein-like II"/>
    <property type="match status" value="2"/>
</dbReference>
<dbReference type="RefSeq" id="WP_274354351.1">
    <property type="nucleotide sequence ID" value="NZ_JAQZSM010000048.1"/>
</dbReference>
<dbReference type="PANTHER" id="PTHR30006:SF2">
    <property type="entry name" value="ABC TRANSPORTER SUBSTRATE-BINDING PROTEIN"/>
    <property type="match status" value="1"/>
</dbReference>
<evidence type="ECO:0000256" key="2">
    <source>
        <dbReference type="SAM" id="SignalP"/>
    </source>
</evidence>
<comment type="caution">
    <text evidence="3">The sequence shown here is derived from an EMBL/GenBank/DDBJ whole genome shotgun (WGS) entry which is preliminary data.</text>
</comment>
<accession>A0ABT5TF02</accession>
<evidence type="ECO:0000313" key="3">
    <source>
        <dbReference type="EMBL" id="MDD7973688.1"/>
    </source>
</evidence>